<dbReference type="CDD" id="cd00610">
    <property type="entry name" value="OAT_like"/>
    <property type="match status" value="1"/>
</dbReference>
<dbReference type="Gene3D" id="3.90.1150.10">
    <property type="entry name" value="Aspartate Aminotransferase, domain 1"/>
    <property type="match status" value="1"/>
</dbReference>
<organism evidence="6 7">
    <name type="scientific">Fusarium vanettenii (strain ATCC MYA-4622 / CBS 123669 / FGSC 9596 / NRRL 45880 / 77-13-4)</name>
    <name type="common">Fusarium solani subsp. pisi</name>
    <dbReference type="NCBI Taxonomy" id="660122"/>
    <lineage>
        <taxon>Eukaryota</taxon>
        <taxon>Fungi</taxon>
        <taxon>Dikarya</taxon>
        <taxon>Ascomycota</taxon>
        <taxon>Pezizomycotina</taxon>
        <taxon>Sordariomycetes</taxon>
        <taxon>Hypocreomycetidae</taxon>
        <taxon>Hypocreales</taxon>
        <taxon>Nectriaceae</taxon>
        <taxon>Fusarium</taxon>
        <taxon>Fusarium solani species complex</taxon>
        <taxon>Fusarium vanettenii</taxon>
    </lineage>
</organism>
<sequence>MGSFSPLTKTAEVNNDYDTYVAGGFAPLPIALTSAQGSIAYGVDGKSYIDFLSMIAVTNMGHGHPRIVKAAVEALQTGATINLVVQNPHYGQLARRITQMFNYDRFVALTSGGEVVDAAMKMARKWGYLVKGIPMGKCCILSASRCYHGVGISNLSLFSFKSSLFQPFDPNNGHISPSGHEVRFGYLEDLKKAFEADAKNITAFIIEPIQGASGVIVPPEDYLPGVAKLCKQCNVLLILDEVQTGLGRCGYPLYQMKYGIRADLVVLGKALSGGLSPMSGVLGDNEVMELLDPVDLKGCAAALAALNVLVDEELSARADEMGDLMISTIKAMKPPHVIEYTGDALLRAIVITEKEPHVTARRLGALLVQRGLIANGMKGGRIRLYPPLNIDRELLIRGAEMVAQALIDLEGIPETLPGEIIPFKYGHYLK</sequence>
<dbReference type="AlphaFoldDB" id="C7ZAQ5"/>
<dbReference type="KEGG" id="nhe:NECHADRAFT_88902"/>
<dbReference type="UniPathway" id="UPA00098">
    <property type="reaction ID" value="UER00358"/>
</dbReference>
<dbReference type="GO" id="GO:0030170">
    <property type="term" value="F:pyridoxal phosphate binding"/>
    <property type="evidence" value="ECO:0007669"/>
    <property type="project" value="InterPro"/>
</dbReference>
<dbReference type="GO" id="GO:0019544">
    <property type="term" value="P:L-arginine catabolic process to L-glutamate"/>
    <property type="evidence" value="ECO:0007669"/>
    <property type="project" value="TreeGrafter"/>
</dbReference>
<dbReference type="Pfam" id="PF00202">
    <property type="entry name" value="Aminotran_3"/>
    <property type="match status" value="1"/>
</dbReference>
<dbReference type="InterPro" id="IPR050103">
    <property type="entry name" value="Class-III_PLP-dep_AT"/>
</dbReference>
<keyword evidence="5" id="KW-0032">Aminotransferase</keyword>
<dbReference type="InterPro" id="IPR005814">
    <property type="entry name" value="Aminotrans_3"/>
</dbReference>
<dbReference type="SUPFAM" id="SSF53383">
    <property type="entry name" value="PLP-dependent transferases"/>
    <property type="match status" value="1"/>
</dbReference>
<dbReference type="InterPro" id="IPR015422">
    <property type="entry name" value="PyrdxlP-dep_Trfase_small"/>
</dbReference>
<evidence type="ECO:0000256" key="1">
    <source>
        <dbReference type="ARBA" id="ARBA00001933"/>
    </source>
</evidence>
<dbReference type="VEuPathDB" id="FungiDB:NECHADRAFT_88902"/>
<keyword evidence="5" id="KW-0808">Transferase</keyword>
<dbReference type="HOGENOM" id="CLU_016922_10_3_1"/>
<dbReference type="PANTHER" id="PTHR11986">
    <property type="entry name" value="AMINOTRANSFERASE CLASS III"/>
    <property type="match status" value="1"/>
</dbReference>
<dbReference type="OMA" id="ATMHAMR"/>
<dbReference type="PROSITE" id="PS00600">
    <property type="entry name" value="AA_TRANSFER_CLASS_3"/>
    <property type="match status" value="1"/>
</dbReference>
<dbReference type="PANTHER" id="PTHR11986:SF18">
    <property type="entry name" value="ORNITHINE AMINOTRANSFERASE, MITOCHONDRIAL"/>
    <property type="match status" value="1"/>
</dbReference>
<evidence type="ECO:0000256" key="3">
    <source>
        <dbReference type="ARBA" id="ARBA00022898"/>
    </source>
</evidence>
<dbReference type="OrthoDB" id="10261433at2759"/>
<dbReference type="GO" id="GO:0005737">
    <property type="term" value="C:cytoplasm"/>
    <property type="evidence" value="ECO:0007669"/>
    <property type="project" value="TreeGrafter"/>
</dbReference>
<keyword evidence="3 4" id="KW-0663">Pyridoxal phosphate</keyword>
<dbReference type="GO" id="GO:0042802">
    <property type="term" value="F:identical protein binding"/>
    <property type="evidence" value="ECO:0007669"/>
    <property type="project" value="TreeGrafter"/>
</dbReference>
<dbReference type="GO" id="GO:0055129">
    <property type="term" value="P:L-proline biosynthetic process"/>
    <property type="evidence" value="ECO:0007669"/>
    <property type="project" value="UniProtKB-UniPathway"/>
</dbReference>
<dbReference type="Gene3D" id="3.40.640.10">
    <property type="entry name" value="Type I PLP-dependent aspartate aminotransferase-like (Major domain)"/>
    <property type="match status" value="1"/>
</dbReference>
<dbReference type="InParanoid" id="C7ZAQ5"/>
<comment type="similarity">
    <text evidence="2 4">Belongs to the class-III pyridoxal-phosphate-dependent aminotransferase family.</text>
</comment>
<dbReference type="InterPro" id="IPR049704">
    <property type="entry name" value="Aminotrans_3_PPA_site"/>
</dbReference>
<evidence type="ECO:0000256" key="5">
    <source>
        <dbReference type="RuleBase" id="RU365036"/>
    </source>
</evidence>
<dbReference type="GO" id="GO:0010121">
    <property type="term" value="P:L-arginine catabolic process to proline via ornithine"/>
    <property type="evidence" value="ECO:0007669"/>
    <property type="project" value="TreeGrafter"/>
</dbReference>
<dbReference type="PIRSF" id="PIRSF000521">
    <property type="entry name" value="Transaminase_4ab_Lys_Orn"/>
    <property type="match status" value="1"/>
</dbReference>
<dbReference type="InterPro" id="IPR015424">
    <property type="entry name" value="PyrdxlP-dep_Trfase"/>
</dbReference>
<dbReference type="Proteomes" id="UP000005206">
    <property type="component" value="Unassembled WGS sequence"/>
</dbReference>
<comment type="pathway">
    <text evidence="5">Amino-acid biosynthesis; L-proline biosynthesis; L-glutamate 5-semialdehyde from L-ornithine: step 1/1.</text>
</comment>
<dbReference type="STRING" id="660122.C7ZAQ5"/>
<protein>
    <recommendedName>
        <fullName evidence="5">Ornithine aminotransferase</fullName>
        <ecNumber evidence="5">2.6.1.13</ecNumber>
    </recommendedName>
</protein>
<dbReference type="RefSeq" id="XP_003044613.1">
    <property type="nucleotide sequence ID" value="XM_003044567.1"/>
</dbReference>
<reference evidence="6 7" key="1">
    <citation type="journal article" date="2009" name="PLoS Genet.">
        <title>The genome of Nectria haematococca: contribution of supernumerary chromosomes to gene expansion.</title>
        <authorList>
            <person name="Coleman J.J."/>
            <person name="Rounsley S.D."/>
            <person name="Rodriguez-Carres M."/>
            <person name="Kuo A."/>
            <person name="Wasmann C.C."/>
            <person name="Grimwood J."/>
            <person name="Schmutz J."/>
            <person name="Taga M."/>
            <person name="White G.J."/>
            <person name="Zhou S."/>
            <person name="Schwartz D.C."/>
            <person name="Freitag M."/>
            <person name="Ma L.J."/>
            <person name="Danchin E.G."/>
            <person name="Henrissat B."/>
            <person name="Coutinho P.M."/>
            <person name="Nelson D.R."/>
            <person name="Straney D."/>
            <person name="Napoli C.A."/>
            <person name="Barker B.M."/>
            <person name="Gribskov M."/>
            <person name="Rep M."/>
            <person name="Kroken S."/>
            <person name="Molnar I."/>
            <person name="Rensing C."/>
            <person name="Kennell J.C."/>
            <person name="Zamora J."/>
            <person name="Farman M.L."/>
            <person name="Selker E.U."/>
            <person name="Salamov A."/>
            <person name="Shapiro H."/>
            <person name="Pangilinan J."/>
            <person name="Lindquist E."/>
            <person name="Lamers C."/>
            <person name="Grigoriev I.V."/>
            <person name="Geiser D.M."/>
            <person name="Covert S.F."/>
            <person name="Temporini E."/>
            <person name="Vanetten H.D."/>
        </authorList>
    </citation>
    <scope>NUCLEOTIDE SEQUENCE [LARGE SCALE GENOMIC DNA]</scope>
    <source>
        <strain evidence="7">ATCC MYA-4622 / CBS 123669 / FGSC 9596 / NRRL 45880 / 77-13-4</strain>
    </source>
</reference>
<evidence type="ECO:0000256" key="4">
    <source>
        <dbReference type="RuleBase" id="RU003560"/>
    </source>
</evidence>
<evidence type="ECO:0000313" key="6">
    <source>
        <dbReference type="EMBL" id="EEU38900.1"/>
    </source>
</evidence>
<dbReference type="EC" id="2.6.1.13" evidence="5"/>
<keyword evidence="7" id="KW-1185">Reference proteome</keyword>
<evidence type="ECO:0000256" key="2">
    <source>
        <dbReference type="ARBA" id="ARBA00008954"/>
    </source>
</evidence>
<evidence type="ECO:0000313" key="7">
    <source>
        <dbReference type="Proteomes" id="UP000005206"/>
    </source>
</evidence>
<gene>
    <name evidence="6" type="ORF">NECHADRAFT_88902</name>
</gene>
<dbReference type="GO" id="GO:0004587">
    <property type="term" value="F:ornithine aminotransferase activity"/>
    <property type="evidence" value="ECO:0007669"/>
    <property type="project" value="UniProtKB-EC"/>
</dbReference>
<comment type="catalytic activity">
    <reaction evidence="5">
        <text>a 2-oxocarboxylate + L-ornithine = L-glutamate 5-semialdehyde + an L-alpha-amino acid</text>
        <dbReference type="Rhea" id="RHEA:13877"/>
        <dbReference type="ChEBI" id="CHEBI:35179"/>
        <dbReference type="ChEBI" id="CHEBI:46911"/>
        <dbReference type="ChEBI" id="CHEBI:58066"/>
        <dbReference type="ChEBI" id="CHEBI:59869"/>
        <dbReference type="EC" id="2.6.1.13"/>
    </reaction>
</comment>
<accession>C7ZAQ5</accession>
<dbReference type="EMBL" id="GG698913">
    <property type="protein sequence ID" value="EEU38900.1"/>
    <property type="molecule type" value="Genomic_DNA"/>
</dbReference>
<dbReference type="GeneID" id="9672914"/>
<comment type="cofactor">
    <cofactor evidence="1 5">
        <name>pyridoxal 5'-phosphate</name>
        <dbReference type="ChEBI" id="CHEBI:597326"/>
    </cofactor>
</comment>
<name>C7ZAQ5_FUSV7</name>
<dbReference type="InterPro" id="IPR015421">
    <property type="entry name" value="PyrdxlP-dep_Trfase_major"/>
</dbReference>
<proteinExistence type="inferred from homology"/>
<dbReference type="eggNOG" id="KOG1402">
    <property type="taxonomic scope" value="Eukaryota"/>
</dbReference>